<proteinExistence type="inferred from homology"/>
<evidence type="ECO:0000313" key="2">
    <source>
        <dbReference type="EMBL" id="ALA66604.1"/>
    </source>
</evidence>
<accession>A0A0K2GXT0</accession>
<dbReference type="PATRIC" id="fig|1408189.4.peg.275"/>
<dbReference type="AlphaFoldDB" id="A0A0K2GXT0"/>
<reference evidence="2 3" key="1">
    <citation type="submission" date="2013-10" db="EMBL/GenBank/DDBJ databases">
        <title>Complete genome sequence of Corynebacterium lactis DSM 45799(T), isolated from raw cow milk.</title>
        <authorList>
            <person name="Ruckert C."/>
            <person name="Albersmeier A."/>
            <person name="Lipski A."/>
            <person name="Kalinowski J."/>
        </authorList>
    </citation>
    <scope>NUCLEOTIDE SEQUENCE [LARGE SCALE GENOMIC DNA]</scope>
    <source>
        <strain evidence="2 3">RW2-5</strain>
    </source>
</reference>
<evidence type="ECO:0008006" key="4">
    <source>
        <dbReference type="Google" id="ProtNLM"/>
    </source>
</evidence>
<dbReference type="Pfam" id="PF11307">
    <property type="entry name" value="DUF3109"/>
    <property type="match status" value="1"/>
</dbReference>
<gene>
    <name evidence="2" type="ORF">CLAC_01380</name>
</gene>
<organism evidence="2 3">
    <name type="scientific">Corynebacterium lactis RW2-5</name>
    <dbReference type="NCBI Taxonomy" id="1408189"/>
    <lineage>
        <taxon>Bacteria</taxon>
        <taxon>Bacillati</taxon>
        <taxon>Actinomycetota</taxon>
        <taxon>Actinomycetes</taxon>
        <taxon>Mycobacteriales</taxon>
        <taxon>Corynebacteriaceae</taxon>
        <taxon>Corynebacterium</taxon>
    </lineage>
</organism>
<dbReference type="InterPro" id="IPR021458">
    <property type="entry name" value="Rv0495c"/>
</dbReference>
<keyword evidence="3" id="KW-1185">Reference proteome</keyword>
<dbReference type="KEGG" id="clw:CLAC_01380"/>
<comment type="similarity">
    <text evidence="1">Belongs to the Rv0495c family.</text>
</comment>
<evidence type="ECO:0000256" key="1">
    <source>
        <dbReference type="ARBA" id="ARBA00093770"/>
    </source>
</evidence>
<dbReference type="OrthoDB" id="3394274at2"/>
<evidence type="ECO:0000313" key="3">
    <source>
        <dbReference type="Proteomes" id="UP000058446"/>
    </source>
</evidence>
<sequence length="311" mass="34675">MNYPHPRPGRGPAPSKREVAFDFPREWFEFAHPDDPNHIITCDLTWLMSTYACAFGTSACRGIDADNADVGCCGHGAFLTDEEDRERLIDVVRRMEGSSAAAPKWWQNRPEDAPAWLENYESDPEEKLEPWLVWDELDDENGEPEPALKTKVVSGACIFANRAGWENGPGCSIHQWAVSEGIDPVKVKPDVCWQLPLRRLEDWEERPDGEEILRTTITEYDRRGWGNGGEDFDWYCTGDPATHAGGEPIWKTHKSELVELLGEECYDILAQHCTAREAAGAAKAFGPSGYPLLAIHPATRAAAEGLAPDEV</sequence>
<dbReference type="STRING" id="1408189.CLAC_01380"/>
<dbReference type="Proteomes" id="UP000058446">
    <property type="component" value="Chromosome"/>
</dbReference>
<dbReference type="EMBL" id="CP006841">
    <property type="protein sequence ID" value="ALA66604.1"/>
    <property type="molecule type" value="Genomic_DNA"/>
</dbReference>
<name>A0A0K2GXT0_9CORY</name>
<protein>
    <recommendedName>
        <fullName evidence="4">DUF3109 family protein</fullName>
    </recommendedName>
</protein>
<dbReference type="RefSeq" id="WP_053411383.1">
    <property type="nucleotide sequence ID" value="NZ_CP006841.1"/>
</dbReference>